<dbReference type="Proteomes" id="UP000235122">
    <property type="component" value="Unassembled WGS sequence"/>
</dbReference>
<name>A0A2I1IMI7_9ACTO</name>
<proteinExistence type="predicted"/>
<reference evidence="1 2" key="1">
    <citation type="submission" date="2017-12" db="EMBL/GenBank/DDBJ databases">
        <title>Phylogenetic diversity of female urinary microbiome.</title>
        <authorList>
            <person name="Thomas-White K."/>
            <person name="Wolfe A.J."/>
        </authorList>
    </citation>
    <scope>NUCLEOTIDE SEQUENCE [LARGE SCALE GENOMIC DNA]</scope>
    <source>
        <strain evidence="1 2">UMB0402</strain>
    </source>
</reference>
<comment type="caution">
    <text evidence="1">The sequence shown here is derived from an EMBL/GenBank/DDBJ whole genome shotgun (WGS) entry which is preliminary data.</text>
</comment>
<dbReference type="STRING" id="33007.HMPREF3198_00266"/>
<sequence>MKRAQVIKRLKQAAKAANLSFEVREGTRQTQIKVGSTSKSLGRHNEIPDIAARKFFEQYAQELGKEQ</sequence>
<gene>
    <name evidence="1" type="ORF">CYJ19_05665</name>
</gene>
<organism evidence="1 2">
    <name type="scientific">Winkia neuii</name>
    <dbReference type="NCBI Taxonomy" id="33007"/>
    <lineage>
        <taxon>Bacteria</taxon>
        <taxon>Bacillati</taxon>
        <taxon>Actinomycetota</taxon>
        <taxon>Actinomycetes</taxon>
        <taxon>Actinomycetales</taxon>
        <taxon>Actinomycetaceae</taxon>
        <taxon>Winkia</taxon>
    </lineage>
</organism>
<dbReference type="GeneID" id="35866874"/>
<dbReference type="RefSeq" id="WP_024331784.1">
    <property type="nucleotide sequence ID" value="NZ_JASOXK010000005.1"/>
</dbReference>
<dbReference type="AlphaFoldDB" id="A0A2I1IMI7"/>
<protein>
    <submittedName>
        <fullName evidence="1">Ribonuclease PH</fullName>
    </submittedName>
</protein>
<evidence type="ECO:0000313" key="2">
    <source>
        <dbReference type="Proteomes" id="UP000235122"/>
    </source>
</evidence>
<keyword evidence="2" id="KW-1185">Reference proteome</keyword>
<dbReference type="EMBL" id="PKKO01000003">
    <property type="protein sequence ID" value="PKY72334.1"/>
    <property type="molecule type" value="Genomic_DNA"/>
</dbReference>
<evidence type="ECO:0000313" key="1">
    <source>
        <dbReference type="EMBL" id="PKY72334.1"/>
    </source>
</evidence>
<accession>A0A2I1IMI7</accession>